<comment type="caution">
    <text evidence="1">The sequence shown here is derived from an EMBL/GenBank/DDBJ whole genome shotgun (WGS) entry which is preliminary data.</text>
</comment>
<evidence type="ECO:0000313" key="2">
    <source>
        <dbReference type="Proteomes" id="UP000239156"/>
    </source>
</evidence>
<gene>
    <name evidence="1" type="ORF">PSTT_02693</name>
</gene>
<dbReference type="AlphaFoldDB" id="A0A2S4VZ24"/>
<accession>A0A2S4VZ24</accession>
<name>A0A2S4VZ24_9BASI</name>
<reference evidence="1" key="1">
    <citation type="submission" date="2017-12" db="EMBL/GenBank/DDBJ databases">
        <title>Gene loss provides genomic basis for host adaptation in cereal stripe rust fungi.</title>
        <authorList>
            <person name="Xia C."/>
        </authorList>
    </citation>
    <scope>NUCLEOTIDE SEQUENCE [LARGE SCALE GENOMIC DNA]</scope>
    <source>
        <strain evidence="1">93-210</strain>
    </source>
</reference>
<keyword evidence="2" id="KW-1185">Reference proteome</keyword>
<dbReference type="EMBL" id="PKSL01000016">
    <property type="protein sequence ID" value="POW14774.1"/>
    <property type="molecule type" value="Genomic_DNA"/>
</dbReference>
<evidence type="ECO:0000313" key="1">
    <source>
        <dbReference type="EMBL" id="POW14774.1"/>
    </source>
</evidence>
<sequence length="127" mass="14590">MSSSIIFKSKSLLTSSIRHHSSRLSRSCIHKQFNSYANPLYRQVSQNPLHIPSLLKTPSLPFVPVLSIDSTSAKGFDGRERSEESRYAREKEVAELKELLAKQNAKIEELEKNVYVHGTKFQRNRYP</sequence>
<proteinExistence type="predicted"/>
<dbReference type="VEuPathDB" id="FungiDB:PSTT_02693"/>
<protein>
    <submittedName>
        <fullName evidence="1">Uncharacterized protein</fullName>
    </submittedName>
</protein>
<dbReference type="Proteomes" id="UP000239156">
    <property type="component" value="Unassembled WGS sequence"/>
</dbReference>
<organism evidence="1 2">
    <name type="scientific">Puccinia striiformis</name>
    <dbReference type="NCBI Taxonomy" id="27350"/>
    <lineage>
        <taxon>Eukaryota</taxon>
        <taxon>Fungi</taxon>
        <taxon>Dikarya</taxon>
        <taxon>Basidiomycota</taxon>
        <taxon>Pucciniomycotina</taxon>
        <taxon>Pucciniomycetes</taxon>
        <taxon>Pucciniales</taxon>
        <taxon>Pucciniaceae</taxon>
        <taxon>Puccinia</taxon>
    </lineage>
</organism>